<dbReference type="InterPro" id="IPR000847">
    <property type="entry name" value="LysR_HTH_N"/>
</dbReference>
<accession>A0A4C1T8M2</accession>
<protein>
    <submittedName>
        <fullName evidence="7">Uncharacterized HTH-type transcriptional regulator YcgK</fullName>
    </submittedName>
</protein>
<dbReference type="EMBL" id="BGZK01012193">
    <property type="protein sequence ID" value="GBP09757.1"/>
    <property type="molecule type" value="Genomic_DNA"/>
</dbReference>
<dbReference type="InterPro" id="IPR005119">
    <property type="entry name" value="LysR_subst-bd"/>
</dbReference>
<dbReference type="OrthoDB" id="10663770at2759"/>
<comment type="similarity">
    <text evidence="1">Belongs to the LysR transcriptional regulatory family.</text>
</comment>
<evidence type="ECO:0000256" key="5">
    <source>
        <dbReference type="SAM" id="MobiDB-lite"/>
    </source>
</evidence>
<dbReference type="SUPFAM" id="SSF46785">
    <property type="entry name" value="Winged helix' DNA-binding domain"/>
    <property type="match status" value="1"/>
</dbReference>
<dbReference type="GO" id="GO:0003677">
    <property type="term" value="F:DNA binding"/>
    <property type="evidence" value="ECO:0007669"/>
    <property type="project" value="UniProtKB-KW"/>
</dbReference>
<evidence type="ECO:0000313" key="7">
    <source>
        <dbReference type="EMBL" id="GBP09757.1"/>
    </source>
</evidence>
<evidence type="ECO:0000256" key="2">
    <source>
        <dbReference type="ARBA" id="ARBA00023015"/>
    </source>
</evidence>
<evidence type="ECO:0000313" key="8">
    <source>
        <dbReference type="Proteomes" id="UP000299102"/>
    </source>
</evidence>
<dbReference type="GO" id="GO:0005829">
    <property type="term" value="C:cytosol"/>
    <property type="evidence" value="ECO:0007669"/>
    <property type="project" value="TreeGrafter"/>
</dbReference>
<keyword evidence="4" id="KW-0804">Transcription</keyword>
<dbReference type="InterPro" id="IPR036388">
    <property type="entry name" value="WH-like_DNA-bd_sf"/>
</dbReference>
<dbReference type="Proteomes" id="UP000299102">
    <property type="component" value="Unassembled WGS sequence"/>
</dbReference>
<dbReference type="GO" id="GO:0003700">
    <property type="term" value="F:DNA-binding transcription factor activity"/>
    <property type="evidence" value="ECO:0007669"/>
    <property type="project" value="InterPro"/>
</dbReference>
<proteinExistence type="inferred from homology"/>
<name>A0A4C1T8M2_EUMVA</name>
<feature type="non-terminal residue" evidence="7">
    <location>
        <position position="1"/>
    </location>
</feature>
<dbReference type="InterPro" id="IPR036390">
    <property type="entry name" value="WH_DNA-bd_sf"/>
</dbReference>
<dbReference type="Pfam" id="PF03466">
    <property type="entry name" value="LysR_substrate"/>
    <property type="match status" value="1"/>
</dbReference>
<feature type="domain" description="HTH lysR-type" evidence="6">
    <location>
        <begin position="1"/>
        <end position="21"/>
    </location>
</feature>
<dbReference type="Gene3D" id="1.10.10.10">
    <property type="entry name" value="Winged helix-like DNA-binding domain superfamily/Winged helix DNA-binding domain"/>
    <property type="match status" value="1"/>
</dbReference>
<organism evidence="7 8">
    <name type="scientific">Eumeta variegata</name>
    <name type="common">Bagworm moth</name>
    <name type="synonym">Eumeta japonica</name>
    <dbReference type="NCBI Taxonomy" id="151549"/>
    <lineage>
        <taxon>Eukaryota</taxon>
        <taxon>Metazoa</taxon>
        <taxon>Ecdysozoa</taxon>
        <taxon>Arthropoda</taxon>
        <taxon>Hexapoda</taxon>
        <taxon>Insecta</taxon>
        <taxon>Pterygota</taxon>
        <taxon>Neoptera</taxon>
        <taxon>Endopterygota</taxon>
        <taxon>Lepidoptera</taxon>
        <taxon>Glossata</taxon>
        <taxon>Ditrysia</taxon>
        <taxon>Tineoidea</taxon>
        <taxon>Psychidae</taxon>
        <taxon>Oiketicinae</taxon>
        <taxon>Eumeta</taxon>
    </lineage>
</organism>
<evidence type="ECO:0000259" key="6">
    <source>
        <dbReference type="PROSITE" id="PS50931"/>
    </source>
</evidence>
<feature type="region of interest" description="Disordered" evidence="5">
    <location>
        <begin position="165"/>
        <end position="207"/>
    </location>
</feature>
<feature type="compositionally biased region" description="Basic and acidic residues" evidence="5">
    <location>
        <begin position="182"/>
        <end position="197"/>
    </location>
</feature>
<gene>
    <name evidence="7" type="primary">ycgK</name>
    <name evidence="7" type="ORF">EVAR_74137_1</name>
</gene>
<keyword evidence="8" id="KW-1185">Reference proteome</keyword>
<dbReference type="Gene3D" id="3.40.190.10">
    <property type="entry name" value="Periplasmic binding protein-like II"/>
    <property type="match status" value="2"/>
</dbReference>
<evidence type="ECO:0000256" key="4">
    <source>
        <dbReference type="ARBA" id="ARBA00023163"/>
    </source>
</evidence>
<dbReference type="PANTHER" id="PTHR30419">
    <property type="entry name" value="HTH-TYPE TRANSCRIPTIONAL REGULATOR YBHD"/>
    <property type="match status" value="1"/>
</dbReference>
<evidence type="ECO:0000256" key="3">
    <source>
        <dbReference type="ARBA" id="ARBA00023125"/>
    </source>
</evidence>
<comment type="caution">
    <text evidence="7">The sequence shown here is derived from an EMBL/GenBank/DDBJ whole genome shotgun (WGS) entry which is preliminary data.</text>
</comment>
<dbReference type="PANTHER" id="PTHR30419:SF2">
    <property type="entry name" value="LYSR FAMILY TRANSCRIPTIONAL REGULATOR"/>
    <property type="match status" value="1"/>
</dbReference>
<dbReference type="PROSITE" id="PS50931">
    <property type="entry name" value="HTH_LYSR"/>
    <property type="match status" value="1"/>
</dbReference>
<keyword evidence="3" id="KW-0238">DNA-binding</keyword>
<dbReference type="SUPFAM" id="SSF53850">
    <property type="entry name" value="Periplasmic binding protein-like II"/>
    <property type="match status" value="1"/>
</dbReference>
<evidence type="ECO:0000256" key="1">
    <source>
        <dbReference type="ARBA" id="ARBA00009437"/>
    </source>
</evidence>
<dbReference type="InterPro" id="IPR050950">
    <property type="entry name" value="HTH-type_LysR_regulators"/>
</dbReference>
<sequence length="207" mass="22497">ELEQKAGVDLLVRRRGGIRLTNAGSDLVARAEEILERFDALEDALRMHARARSQQIRILTNTSAVDVLTEFLAATLAQFPKLRVQLEEVPSREASRRLAEGEVDLAIVSLPPREEGLEVRPLWLDPLVAVNARDDEAPVDAQTFATIVRGPMIGLPVASPATIHRAAGTRHRDRAGLPSASPDRRRGARPRIDRGGGGDRATGCGAR</sequence>
<keyword evidence="2" id="KW-0805">Transcription regulation</keyword>
<reference evidence="7 8" key="1">
    <citation type="journal article" date="2019" name="Commun. Biol.">
        <title>The bagworm genome reveals a unique fibroin gene that provides high tensile strength.</title>
        <authorList>
            <person name="Kono N."/>
            <person name="Nakamura H."/>
            <person name="Ohtoshi R."/>
            <person name="Tomita M."/>
            <person name="Numata K."/>
            <person name="Arakawa K."/>
        </authorList>
    </citation>
    <scope>NUCLEOTIDE SEQUENCE [LARGE SCALE GENOMIC DNA]</scope>
</reference>
<dbReference type="AlphaFoldDB" id="A0A4C1T8M2"/>